<evidence type="ECO:0000259" key="2">
    <source>
        <dbReference type="Pfam" id="PF19289"/>
    </source>
</evidence>
<dbReference type="STRING" id="304371.MCP_2864"/>
<feature type="domain" description="Metalloprotease TldD/E N-terminal" evidence="1">
    <location>
        <begin position="18"/>
        <end position="80"/>
    </location>
</feature>
<dbReference type="OrthoDB" id="84520at2157"/>
<dbReference type="GO" id="GO:0008237">
    <property type="term" value="F:metallopeptidase activity"/>
    <property type="evidence" value="ECO:0007669"/>
    <property type="project" value="InterPro"/>
</dbReference>
<reference evidence="5" key="3">
    <citation type="journal article" date="2011" name="PLoS ONE">
        <title>Genome sequence of a mesophilic hydrogenotrophic methanogen Methanocella paludicola, the first cultivated representative of the order Methanocellales.</title>
        <authorList>
            <person name="Sakai S."/>
            <person name="Takaki Y."/>
            <person name="Shimamura S."/>
            <person name="Sekine M."/>
            <person name="Tajima T."/>
            <person name="Kosugi H."/>
            <person name="Ichikawa N."/>
            <person name="Tasumi E."/>
            <person name="Hiraki A.T."/>
            <person name="Shimizu A."/>
            <person name="Kato Y."/>
            <person name="Nishiko R."/>
            <person name="Mori K."/>
            <person name="Fujita N."/>
            <person name="Imachi H."/>
            <person name="Takai K."/>
        </authorList>
    </citation>
    <scope>NUCLEOTIDE SEQUENCE [LARGE SCALE GENOMIC DNA]</scope>
    <source>
        <strain evidence="5">DSM 17711 / JCM 13418 / NBRC 101707 / SANAE</strain>
    </source>
</reference>
<dbReference type="EMBL" id="AP011532">
    <property type="protein sequence ID" value="BAI62936.1"/>
    <property type="molecule type" value="Genomic_DNA"/>
</dbReference>
<dbReference type="Proteomes" id="UP000001882">
    <property type="component" value="Chromosome"/>
</dbReference>
<protein>
    <submittedName>
        <fullName evidence="4">Peptidase U62 family protein</fullName>
    </submittedName>
</protein>
<gene>
    <name evidence="4" type="ordered locus">MCP_2864</name>
</gene>
<dbReference type="InterPro" id="IPR045569">
    <property type="entry name" value="Metalloprtase-TldD/E_C"/>
</dbReference>
<dbReference type="GO" id="GO:0005829">
    <property type="term" value="C:cytosol"/>
    <property type="evidence" value="ECO:0007669"/>
    <property type="project" value="TreeGrafter"/>
</dbReference>
<dbReference type="InterPro" id="IPR002510">
    <property type="entry name" value="Metalloprtase-TldD/E_N"/>
</dbReference>
<dbReference type="KEGG" id="mpd:MCP_2864"/>
<proteinExistence type="predicted"/>
<dbReference type="Pfam" id="PF19290">
    <property type="entry name" value="PmbA_TldD_2nd"/>
    <property type="match status" value="1"/>
</dbReference>
<feature type="domain" description="Metalloprotease TldD/E central" evidence="3">
    <location>
        <begin position="109"/>
        <end position="210"/>
    </location>
</feature>
<dbReference type="InParanoid" id="D1Z2L4"/>
<dbReference type="PATRIC" id="fig|304371.9.peg.2933"/>
<dbReference type="SUPFAM" id="SSF111283">
    <property type="entry name" value="Putative modulator of DNA gyrase, PmbA/TldD"/>
    <property type="match status" value="1"/>
</dbReference>
<evidence type="ECO:0000313" key="5">
    <source>
        <dbReference type="Proteomes" id="UP000001882"/>
    </source>
</evidence>
<organism evidence="4 5">
    <name type="scientific">Methanocella paludicola (strain DSM 17711 / JCM 13418 / NBRC 101707 / SANAE)</name>
    <dbReference type="NCBI Taxonomy" id="304371"/>
    <lineage>
        <taxon>Archaea</taxon>
        <taxon>Methanobacteriati</taxon>
        <taxon>Methanobacteriota</taxon>
        <taxon>Stenosarchaea group</taxon>
        <taxon>Methanomicrobia</taxon>
        <taxon>Methanocellales</taxon>
        <taxon>Methanocellaceae</taxon>
        <taxon>Methanocella</taxon>
    </lineage>
</organism>
<dbReference type="InterPro" id="IPR036059">
    <property type="entry name" value="TldD/PmbA_sf"/>
</dbReference>
<name>D1Z2L4_METPS</name>
<accession>D1Z2L4</accession>
<dbReference type="Pfam" id="PF01523">
    <property type="entry name" value="PmbA_TldD_1st"/>
    <property type="match status" value="1"/>
</dbReference>
<dbReference type="PANTHER" id="PTHR43421">
    <property type="entry name" value="METALLOPROTEASE PMBA"/>
    <property type="match status" value="1"/>
</dbReference>
<dbReference type="GO" id="GO:0006508">
    <property type="term" value="P:proteolysis"/>
    <property type="evidence" value="ECO:0007669"/>
    <property type="project" value="InterPro"/>
</dbReference>
<dbReference type="PANTHER" id="PTHR43421:SF1">
    <property type="entry name" value="METALLOPROTEASE PMBA"/>
    <property type="match status" value="1"/>
</dbReference>
<evidence type="ECO:0000313" key="4">
    <source>
        <dbReference type="EMBL" id="BAI62936.1"/>
    </source>
</evidence>
<dbReference type="InterPro" id="IPR047657">
    <property type="entry name" value="PmbA"/>
</dbReference>
<reference evidence="4 5" key="1">
    <citation type="journal article" date="2007" name="Appl. Environ. Microbiol.">
        <title>Isolation of key methanogens for global methane emission from rice paddy fields: a novel isolate affiliated with the clone cluster rice cluster I.</title>
        <authorList>
            <person name="Sakai S."/>
            <person name="Imachi H."/>
            <person name="Sekiguchi Y."/>
            <person name="Ohashi A."/>
            <person name="Harada H."/>
            <person name="Kamagata Y."/>
        </authorList>
    </citation>
    <scope>NUCLEOTIDE SEQUENCE [LARGE SCALE GENOMIC DNA]</scope>
    <source>
        <strain evidence="5">DSM 17711 / JCM 13418 / NBRC 101707 / SANAE</strain>
    </source>
</reference>
<dbReference type="AlphaFoldDB" id="D1Z2L4"/>
<evidence type="ECO:0000259" key="3">
    <source>
        <dbReference type="Pfam" id="PF19290"/>
    </source>
</evidence>
<dbReference type="Pfam" id="PF19289">
    <property type="entry name" value="PmbA_TldD_3rd"/>
    <property type="match status" value="1"/>
</dbReference>
<evidence type="ECO:0000259" key="1">
    <source>
        <dbReference type="Pfam" id="PF01523"/>
    </source>
</evidence>
<dbReference type="Gene3D" id="3.30.2290.10">
    <property type="entry name" value="PmbA/TldD superfamily"/>
    <property type="match status" value="1"/>
</dbReference>
<dbReference type="InterPro" id="IPR035068">
    <property type="entry name" value="TldD/PmbA_N"/>
</dbReference>
<dbReference type="GeneID" id="8682541"/>
<reference evidence="4 5" key="2">
    <citation type="journal article" date="2008" name="Int. J. Syst. Evol. Microbiol.">
        <title>Methanocella paludicola gen. nov., sp. nov., a methane-producing archaeon, the first isolate of the lineage 'Rice Cluster I', and proposal of the new archaeal order Methanocellales ord. nov.</title>
        <authorList>
            <person name="Sakai S."/>
            <person name="Imachi H."/>
            <person name="Hanada S."/>
            <person name="Ohashi A."/>
            <person name="Harada H."/>
            <person name="Kamagata Y."/>
        </authorList>
    </citation>
    <scope>NUCLEOTIDE SEQUENCE [LARGE SCALE GENOMIC DNA]</scope>
    <source>
        <strain evidence="5">DSM 17711 / JCM 13418 / NBRC 101707 / SANAE</strain>
    </source>
</reference>
<sequence>MNFKRLIDLALKEGATEAEIFYSKGRVVNVETQKGSVGFAEESVSDGIGIRVIAGGAFGYSSVNDPRKYEDAVRTAVKCARARGRDPSLKGLPGPKPYKSVSGIYDPRIDEMKLDACIDTTAQMVSEATKEEGVSVTFGKFSSQVSEATIINSNGIEAHEKETAAYGYIDVILKKADQVSTAYDYDVSRALDVNFPAIGSSAARLAVSSLNAVSIESKTCDVLLGPQAFADVMEGTLLFAINSENVQKGRSSLADKIGKAVSVDGLTMVDDGLIPEGLGTSAFDDEGVPTQITKIIGDGVLETFIYDSYTAGKAGRESTGNAVRGTYQLSPKVGPHNVRFEYPRCDVIGETKKGIYVNSIIGAHTANPITGDFSVECRNSFIVEDGQKTKPIKSMMMSGNAFEFMSKIAAMGRDDRKLGAFVVPTVRVKDVHVTRGSQ</sequence>
<keyword evidence="5" id="KW-1185">Reference proteome</keyword>
<dbReference type="InterPro" id="IPR045570">
    <property type="entry name" value="Metalloprtase-TldD/E_cen_dom"/>
</dbReference>
<dbReference type="RefSeq" id="WP_012901606.1">
    <property type="nucleotide sequence ID" value="NC_013665.1"/>
</dbReference>
<feature type="domain" description="Metalloprotease TldD/E C-terminal" evidence="2">
    <location>
        <begin position="218"/>
        <end position="434"/>
    </location>
</feature>
<dbReference type="eggNOG" id="arCOG00322">
    <property type="taxonomic scope" value="Archaea"/>
</dbReference>